<keyword evidence="1" id="KW-0175">Coiled coil</keyword>
<name>A0A1Q9D7G2_SYMMI</name>
<feature type="region of interest" description="Disordered" evidence="2">
    <location>
        <begin position="101"/>
        <end position="120"/>
    </location>
</feature>
<feature type="transmembrane region" description="Helical" evidence="3">
    <location>
        <begin position="134"/>
        <end position="163"/>
    </location>
</feature>
<comment type="caution">
    <text evidence="4">The sequence shown here is derived from an EMBL/GenBank/DDBJ whole genome shotgun (WGS) entry which is preliminary data.</text>
</comment>
<sequence length="296" mass="32402">MAQVSESLKTQSCQTDDVALVSHYPANLLFAQGMLNTTLLQLQQVERQISRLREYVLEHRRLEACDKDVHRGCFGISSEAEAVVAAASALSAYAEATQPQDNAAAGQPAEAAPEAAPADAAAAQRPLHRRRLSLLFKVGMVMILLEVRMGWYFLYILLALVYLGGMFDSWIEWFQNLANAQVTLEHQLNALRREQQAAAANEAAAGEPAEAAAGESSEGRTAHPPEADSSNVGHRQAEGEAAREHGDDNTAPDAPADAPAAPAAPPPPYWQRFIYQLFVMFFLTLLPWWNPNPRFL</sequence>
<evidence type="ECO:0000256" key="2">
    <source>
        <dbReference type="SAM" id="MobiDB-lite"/>
    </source>
</evidence>
<dbReference type="Proteomes" id="UP000186817">
    <property type="component" value="Unassembled WGS sequence"/>
</dbReference>
<proteinExistence type="predicted"/>
<evidence type="ECO:0000313" key="5">
    <source>
        <dbReference type="Proteomes" id="UP000186817"/>
    </source>
</evidence>
<evidence type="ECO:0000256" key="1">
    <source>
        <dbReference type="SAM" id="Coils"/>
    </source>
</evidence>
<feature type="region of interest" description="Disordered" evidence="2">
    <location>
        <begin position="199"/>
        <end position="263"/>
    </location>
</feature>
<organism evidence="4 5">
    <name type="scientific">Symbiodinium microadriaticum</name>
    <name type="common">Dinoflagellate</name>
    <name type="synonym">Zooxanthella microadriatica</name>
    <dbReference type="NCBI Taxonomy" id="2951"/>
    <lineage>
        <taxon>Eukaryota</taxon>
        <taxon>Sar</taxon>
        <taxon>Alveolata</taxon>
        <taxon>Dinophyceae</taxon>
        <taxon>Suessiales</taxon>
        <taxon>Symbiodiniaceae</taxon>
        <taxon>Symbiodinium</taxon>
    </lineage>
</organism>
<keyword evidence="3" id="KW-0812">Transmembrane</keyword>
<feature type="compositionally biased region" description="Low complexity" evidence="2">
    <location>
        <begin position="199"/>
        <end position="216"/>
    </location>
</feature>
<keyword evidence="3" id="KW-0472">Membrane</keyword>
<reference evidence="4 5" key="1">
    <citation type="submission" date="2016-02" db="EMBL/GenBank/DDBJ databases">
        <title>Genome analysis of coral dinoflagellate symbionts highlights evolutionary adaptations to a symbiotic lifestyle.</title>
        <authorList>
            <person name="Aranda M."/>
            <person name="Li Y."/>
            <person name="Liew Y.J."/>
            <person name="Baumgarten S."/>
            <person name="Simakov O."/>
            <person name="Wilson M."/>
            <person name="Piel J."/>
            <person name="Ashoor H."/>
            <person name="Bougouffa S."/>
            <person name="Bajic V.B."/>
            <person name="Ryu T."/>
            <person name="Ravasi T."/>
            <person name="Bayer T."/>
            <person name="Micklem G."/>
            <person name="Kim H."/>
            <person name="Bhak J."/>
            <person name="Lajeunesse T.C."/>
            <person name="Voolstra C.R."/>
        </authorList>
    </citation>
    <scope>NUCLEOTIDE SEQUENCE [LARGE SCALE GENOMIC DNA]</scope>
    <source>
        <strain evidence="4 5">CCMP2467</strain>
    </source>
</reference>
<accession>A0A1Q9D7G2</accession>
<evidence type="ECO:0000313" key="4">
    <source>
        <dbReference type="EMBL" id="OLP91066.1"/>
    </source>
</evidence>
<feature type="compositionally biased region" description="Low complexity" evidence="2">
    <location>
        <begin position="251"/>
        <end position="261"/>
    </location>
</feature>
<feature type="transmembrane region" description="Helical" evidence="3">
    <location>
        <begin position="273"/>
        <end position="290"/>
    </location>
</feature>
<dbReference type="AlphaFoldDB" id="A0A1Q9D7G2"/>
<keyword evidence="5" id="KW-1185">Reference proteome</keyword>
<dbReference type="EMBL" id="LSRX01000681">
    <property type="protein sequence ID" value="OLP91066.1"/>
    <property type="molecule type" value="Genomic_DNA"/>
</dbReference>
<gene>
    <name evidence="4" type="ORF">AK812_SmicGene27285</name>
</gene>
<keyword evidence="3" id="KW-1133">Transmembrane helix</keyword>
<dbReference type="OrthoDB" id="440057at2759"/>
<feature type="compositionally biased region" description="Basic and acidic residues" evidence="2">
    <location>
        <begin position="217"/>
        <end position="226"/>
    </location>
</feature>
<feature type="coiled-coil region" evidence="1">
    <location>
        <begin position="35"/>
        <end position="62"/>
    </location>
</feature>
<feature type="compositionally biased region" description="Low complexity" evidence="2">
    <location>
        <begin position="103"/>
        <end position="120"/>
    </location>
</feature>
<protein>
    <submittedName>
        <fullName evidence="4">Uncharacterized protein</fullName>
    </submittedName>
</protein>
<evidence type="ECO:0000256" key="3">
    <source>
        <dbReference type="SAM" id="Phobius"/>
    </source>
</evidence>
<feature type="compositionally biased region" description="Basic and acidic residues" evidence="2">
    <location>
        <begin position="235"/>
        <end position="248"/>
    </location>
</feature>